<feature type="compositionally biased region" description="Basic and acidic residues" evidence="5">
    <location>
        <begin position="472"/>
        <end position="491"/>
    </location>
</feature>
<dbReference type="InterPro" id="IPR001959">
    <property type="entry name" value="Transposase"/>
</dbReference>
<sequence length="515" mass="58260">MGIRRTCKVQIGRGHGLYPWCETITSLANNLYNACRFRQRQLITAARKTDRELTDNEKGIIAEFLSVLNCNGRSGLPTYPRYETFDTVMKLTKNPDYYAKGLPRQSAQQVLKRSCTDVDNFFAAVKAWKDRGCPEGERPKFPGYKRKGGHAAVAITNQDCTLKEGRDGNLIAGLPFAKSMPLKIGFPLGRLKQAEVCPDNGVYVIAFSFELDLEVPVPVHPASRIAAIDFGVDNLMAVTNNCGLPCLLYKGGIVKSTNQGYNKRLAQIMQEEMKKPGCPKNKEGKPRFVPTEESMGMTLRRNNIVHDFMHKAAKHLVLWCVDNRIDTIAAGVNAGFKQEVNIGHINNQNFVQIPFAYLRSCIKYLCEEQGILYVEREESYTSKASFPDMDYIPTYGVDDQNVSFSGRRKPTRYRGMYKKSGFRGLYVSGNGAVINSDLNGSANILRKEYPDAFERGEMPDFNKIQVIRHPDQERNTANRETQKKNHTEPSKSKLRRERRKARIFKSNPIRIGLCE</sequence>
<comment type="caution">
    <text evidence="7">The sequence shown here is derived from an EMBL/GenBank/DDBJ whole genome shotgun (WGS) entry which is preliminary data.</text>
</comment>
<reference evidence="7" key="2">
    <citation type="submission" date="2021-04" db="EMBL/GenBank/DDBJ databases">
        <authorList>
            <person name="Gilroy R."/>
        </authorList>
    </citation>
    <scope>NUCLEOTIDE SEQUENCE</scope>
    <source>
        <strain evidence="7">ChiSjej1B19-5720</strain>
    </source>
</reference>
<reference evidence="7" key="1">
    <citation type="journal article" date="2021" name="PeerJ">
        <title>Extensive microbial diversity within the chicken gut microbiome revealed by metagenomics and culture.</title>
        <authorList>
            <person name="Gilroy R."/>
            <person name="Ravi A."/>
            <person name="Getino M."/>
            <person name="Pursley I."/>
            <person name="Horton D.L."/>
            <person name="Alikhan N.F."/>
            <person name="Baker D."/>
            <person name="Gharbi K."/>
            <person name="Hall N."/>
            <person name="Watson M."/>
            <person name="Adriaenssens E.M."/>
            <person name="Foster-Nyarko E."/>
            <person name="Jarju S."/>
            <person name="Secka A."/>
            <person name="Antonio M."/>
            <person name="Oren A."/>
            <person name="Chaudhuri R.R."/>
            <person name="La Ragione R."/>
            <person name="Hildebrand F."/>
            <person name="Pallen M.J."/>
        </authorList>
    </citation>
    <scope>NUCLEOTIDE SEQUENCE</scope>
    <source>
        <strain evidence="7">ChiSjej1B19-5720</strain>
    </source>
</reference>
<evidence type="ECO:0000256" key="1">
    <source>
        <dbReference type="ARBA" id="ARBA00008761"/>
    </source>
</evidence>
<evidence type="ECO:0000256" key="2">
    <source>
        <dbReference type="ARBA" id="ARBA00022578"/>
    </source>
</evidence>
<evidence type="ECO:0000256" key="3">
    <source>
        <dbReference type="ARBA" id="ARBA00023125"/>
    </source>
</evidence>
<dbReference type="EMBL" id="DWYZ01000214">
    <property type="protein sequence ID" value="HJB29426.1"/>
    <property type="molecule type" value="Genomic_DNA"/>
</dbReference>
<dbReference type="Proteomes" id="UP000823842">
    <property type="component" value="Unassembled WGS sequence"/>
</dbReference>
<dbReference type="GO" id="GO:0032196">
    <property type="term" value="P:transposition"/>
    <property type="evidence" value="ECO:0007669"/>
    <property type="project" value="UniProtKB-KW"/>
</dbReference>
<evidence type="ECO:0000313" key="7">
    <source>
        <dbReference type="EMBL" id="HJB29426.1"/>
    </source>
</evidence>
<proteinExistence type="inferred from homology"/>
<organism evidence="7 8">
    <name type="scientific">Candidatus Blautia faecavium</name>
    <dbReference type="NCBI Taxonomy" id="2838487"/>
    <lineage>
        <taxon>Bacteria</taxon>
        <taxon>Bacillati</taxon>
        <taxon>Bacillota</taxon>
        <taxon>Clostridia</taxon>
        <taxon>Lachnospirales</taxon>
        <taxon>Lachnospiraceae</taxon>
        <taxon>Blautia</taxon>
    </lineage>
</organism>
<feature type="domain" description="Probable transposase IS891/IS1136/IS1341" evidence="6">
    <location>
        <begin position="210"/>
        <end position="331"/>
    </location>
</feature>
<comment type="similarity">
    <text evidence="1">In the C-terminal section; belongs to the transposase 35 family.</text>
</comment>
<keyword evidence="3" id="KW-0238">DNA-binding</keyword>
<dbReference type="NCBIfam" id="NF040570">
    <property type="entry name" value="guided_TnpB"/>
    <property type="match status" value="1"/>
</dbReference>
<evidence type="ECO:0000256" key="4">
    <source>
        <dbReference type="ARBA" id="ARBA00023172"/>
    </source>
</evidence>
<dbReference type="InterPro" id="IPR010095">
    <property type="entry name" value="Cas12f1-like_TNB"/>
</dbReference>
<keyword evidence="2" id="KW-0815">Transposition</keyword>
<evidence type="ECO:0000259" key="6">
    <source>
        <dbReference type="Pfam" id="PF01385"/>
    </source>
</evidence>
<keyword evidence="4" id="KW-0233">DNA recombination</keyword>
<accession>A0A9D2LUN3</accession>
<dbReference type="AlphaFoldDB" id="A0A9D2LUN3"/>
<gene>
    <name evidence="7" type="ORF">IAA06_11615</name>
</gene>
<dbReference type="GO" id="GO:0003677">
    <property type="term" value="F:DNA binding"/>
    <property type="evidence" value="ECO:0007669"/>
    <property type="project" value="UniProtKB-KW"/>
</dbReference>
<dbReference type="GO" id="GO:0006310">
    <property type="term" value="P:DNA recombination"/>
    <property type="evidence" value="ECO:0007669"/>
    <property type="project" value="UniProtKB-KW"/>
</dbReference>
<dbReference type="NCBIfam" id="TIGR01766">
    <property type="entry name" value="IS200/IS605 family accessory protein TnpB-like domain"/>
    <property type="match status" value="1"/>
</dbReference>
<dbReference type="Pfam" id="PF01385">
    <property type="entry name" value="OrfB_IS605"/>
    <property type="match status" value="1"/>
</dbReference>
<evidence type="ECO:0000256" key="5">
    <source>
        <dbReference type="SAM" id="MobiDB-lite"/>
    </source>
</evidence>
<name>A0A9D2LUN3_9FIRM</name>
<evidence type="ECO:0000313" key="8">
    <source>
        <dbReference type="Proteomes" id="UP000823842"/>
    </source>
</evidence>
<feature type="region of interest" description="Disordered" evidence="5">
    <location>
        <begin position="472"/>
        <end position="501"/>
    </location>
</feature>
<protein>
    <submittedName>
        <fullName evidence="7">Transposase</fullName>
    </submittedName>
</protein>
<feature type="compositionally biased region" description="Basic residues" evidence="5">
    <location>
        <begin position="492"/>
        <end position="501"/>
    </location>
</feature>